<comment type="caution">
    <text evidence="1">The sequence shown here is derived from an EMBL/GenBank/DDBJ whole genome shotgun (WGS) entry which is preliminary data.</text>
</comment>
<reference evidence="1 2" key="1">
    <citation type="submission" date="2016-07" db="EMBL/GenBank/DDBJ databases">
        <title>Pervasive Adenine N6-methylation of Active Genes in Fungi.</title>
        <authorList>
            <consortium name="DOE Joint Genome Institute"/>
            <person name="Mondo S.J."/>
            <person name="Dannebaum R.O."/>
            <person name="Kuo R.C."/>
            <person name="Labutti K."/>
            <person name="Haridas S."/>
            <person name="Kuo A."/>
            <person name="Salamov A."/>
            <person name="Ahrendt S.R."/>
            <person name="Lipzen A."/>
            <person name="Sullivan W."/>
            <person name="Andreopoulos W.B."/>
            <person name="Clum A."/>
            <person name="Lindquist E."/>
            <person name="Daum C."/>
            <person name="Ramamoorthy G.K."/>
            <person name="Gryganskyi A."/>
            <person name="Culley D."/>
            <person name="Magnuson J.K."/>
            <person name="James T.Y."/>
            <person name="O'Malley M.A."/>
            <person name="Stajich J.E."/>
            <person name="Spatafora J.W."/>
            <person name="Visel A."/>
            <person name="Grigoriev I.V."/>
        </authorList>
    </citation>
    <scope>NUCLEOTIDE SEQUENCE [LARGE SCALE GENOMIC DNA]</scope>
    <source>
        <strain evidence="1 2">JEL800</strain>
    </source>
</reference>
<dbReference type="Proteomes" id="UP000193642">
    <property type="component" value="Unassembled WGS sequence"/>
</dbReference>
<name>A0A1Y2CU37_9FUNG</name>
<sequence>MSSQSSVRFQRPIAPSSRAFPYDPLFPSYDKTACCEYVECDGDGFITSISLVDLTDPLTCKLSMPDFSSLTNSQNCECSLYPTCRIKPAFRELRNSQIGGDMPTCLPPALAWL</sequence>
<organism evidence="1 2">
    <name type="scientific">Rhizoclosmatium globosum</name>
    <dbReference type="NCBI Taxonomy" id="329046"/>
    <lineage>
        <taxon>Eukaryota</taxon>
        <taxon>Fungi</taxon>
        <taxon>Fungi incertae sedis</taxon>
        <taxon>Chytridiomycota</taxon>
        <taxon>Chytridiomycota incertae sedis</taxon>
        <taxon>Chytridiomycetes</taxon>
        <taxon>Chytridiales</taxon>
        <taxon>Chytriomycetaceae</taxon>
        <taxon>Rhizoclosmatium</taxon>
    </lineage>
</organism>
<protein>
    <submittedName>
        <fullName evidence="1">Uncharacterized protein</fullName>
    </submittedName>
</protein>
<dbReference type="EMBL" id="MCGO01000007">
    <property type="protein sequence ID" value="ORY50558.1"/>
    <property type="molecule type" value="Genomic_DNA"/>
</dbReference>
<proteinExistence type="predicted"/>
<accession>A0A1Y2CU37</accession>
<keyword evidence="2" id="KW-1185">Reference proteome</keyword>
<gene>
    <name evidence="1" type="ORF">BCR33DRAFT_531997</name>
</gene>
<evidence type="ECO:0000313" key="1">
    <source>
        <dbReference type="EMBL" id="ORY50558.1"/>
    </source>
</evidence>
<evidence type="ECO:0000313" key="2">
    <source>
        <dbReference type="Proteomes" id="UP000193642"/>
    </source>
</evidence>
<dbReference type="AlphaFoldDB" id="A0A1Y2CU37"/>